<organism evidence="2 3">
    <name type="scientific">Chiloscyllium punctatum</name>
    <name type="common">Brownbanded bambooshark</name>
    <name type="synonym">Hemiscyllium punctatum</name>
    <dbReference type="NCBI Taxonomy" id="137246"/>
    <lineage>
        <taxon>Eukaryota</taxon>
        <taxon>Metazoa</taxon>
        <taxon>Chordata</taxon>
        <taxon>Craniata</taxon>
        <taxon>Vertebrata</taxon>
        <taxon>Chondrichthyes</taxon>
        <taxon>Elasmobranchii</taxon>
        <taxon>Galeomorphii</taxon>
        <taxon>Galeoidea</taxon>
        <taxon>Orectolobiformes</taxon>
        <taxon>Hemiscylliidae</taxon>
        <taxon>Chiloscyllium</taxon>
    </lineage>
</organism>
<feature type="compositionally biased region" description="Polar residues" evidence="1">
    <location>
        <begin position="30"/>
        <end position="44"/>
    </location>
</feature>
<dbReference type="AlphaFoldDB" id="A0A401S1G5"/>
<evidence type="ECO:0000313" key="3">
    <source>
        <dbReference type="Proteomes" id="UP000287033"/>
    </source>
</evidence>
<evidence type="ECO:0000256" key="1">
    <source>
        <dbReference type="SAM" id="MobiDB-lite"/>
    </source>
</evidence>
<name>A0A401S1G5_CHIPU</name>
<gene>
    <name evidence="2" type="ORF">chiPu_0002629</name>
</gene>
<dbReference type="Proteomes" id="UP000287033">
    <property type="component" value="Unassembled WGS sequence"/>
</dbReference>
<keyword evidence="3" id="KW-1185">Reference proteome</keyword>
<dbReference type="EMBL" id="BEZZ01000050">
    <property type="protein sequence ID" value="GCC24229.1"/>
    <property type="molecule type" value="Genomic_DNA"/>
</dbReference>
<comment type="caution">
    <text evidence="2">The sequence shown here is derived from an EMBL/GenBank/DDBJ whole genome shotgun (WGS) entry which is preliminary data.</text>
</comment>
<evidence type="ECO:0000313" key="2">
    <source>
        <dbReference type="EMBL" id="GCC24229.1"/>
    </source>
</evidence>
<reference evidence="2 3" key="1">
    <citation type="journal article" date="2018" name="Nat. Ecol. Evol.">
        <title>Shark genomes provide insights into elasmobranch evolution and the origin of vertebrates.</title>
        <authorList>
            <person name="Hara Y"/>
            <person name="Yamaguchi K"/>
            <person name="Onimaru K"/>
            <person name="Kadota M"/>
            <person name="Koyanagi M"/>
            <person name="Keeley SD"/>
            <person name="Tatsumi K"/>
            <person name="Tanaka K"/>
            <person name="Motone F"/>
            <person name="Kageyama Y"/>
            <person name="Nozu R"/>
            <person name="Adachi N"/>
            <person name="Nishimura O"/>
            <person name="Nakagawa R"/>
            <person name="Tanegashima C"/>
            <person name="Kiyatake I"/>
            <person name="Matsumoto R"/>
            <person name="Murakumo K"/>
            <person name="Nishida K"/>
            <person name="Terakita A"/>
            <person name="Kuratani S"/>
            <person name="Sato K"/>
            <person name="Hyodo S Kuraku.S."/>
        </authorList>
    </citation>
    <scope>NUCLEOTIDE SEQUENCE [LARGE SCALE GENOMIC DNA]</scope>
</reference>
<protein>
    <submittedName>
        <fullName evidence="2">Uncharacterized protein</fullName>
    </submittedName>
</protein>
<feature type="region of interest" description="Disordered" evidence="1">
    <location>
        <begin position="1"/>
        <end position="71"/>
    </location>
</feature>
<sequence>MHIEISEKGTGLNVRAAPPGISYRGVSDSLPHSQTHQAQLSSATCPEEAGRGLRFTPSGRERQKKQQIVNR</sequence>
<accession>A0A401S1G5</accession>
<proteinExistence type="predicted"/>